<feature type="region of interest" description="Disordered" evidence="1">
    <location>
        <begin position="44"/>
        <end position="67"/>
    </location>
</feature>
<evidence type="ECO:0000256" key="1">
    <source>
        <dbReference type="SAM" id="MobiDB-lite"/>
    </source>
</evidence>
<comment type="caution">
    <text evidence="2">The sequence shown here is derived from an EMBL/GenBank/DDBJ whole genome shotgun (WGS) entry which is preliminary data.</text>
</comment>
<dbReference type="Proteomes" id="UP000236370">
    <property type="component" value="Unassembled WGS sequence"/>
</dbReference>
<accession>A0A2J8PSH4</accession>
<evidence type="ECO:0000313" key="2">
    <source>
        <dbReference type="EMBL" id="PNI86968.1"/>
    </source>
</evidence>
<proteinExistence type="predicted"/>
<dbReference type="EMBL" id="NBAG03000210">
    <property type="protein sequence ID" value="PNI86968.1"/>
    <property type="molecule type" value="Genomic_DNA"/>
</dbReference>
<gene>
    <name evidence="2" type="ORF">CK820_G0000148</name>
</gene>
<protein>
    <submittedName>
        <fullName evidence="2">ABRACL isoform 2</fullName>
    </submittedName>
</protein>
<organism evidence="2 3">
    <name type="scientific">Pan troglodytes</name>
    <name type="common">Chimpanzee</name>
    <dbReference type="NCBI Taxonomy" id="9598"/>
    <lineage>
        <taxon>Eukaryota</taxon>
        <taxon>Metazoa</taxon>
        <taxon>Chordata</taxon>
        <taxon>Craniata</taxon>
        <taxon>Vertebrata</taxon>
        <taxon>Euteleostomi</taxon>
        <taxon>Mammalia</taxon>
        <taxon>Eutheria</taxon>
        <taxon>Euarchontoglires</taxon>
        <taxon>Primates</taxon>
        <taxon>Haplorrhini</taxon>
        <taxon>Catarrhini</taxon>
        <taxon>Hominidae</taxon>
        <taxon>Pan</taxon>
    </lineage>
</organism>
<dbReference type="AlphaFoldDB" id="A0A2J8PSH4"/>
<reference evidence="2 3" key="1">
    <citation type="submission" date="2017-12" db="EMBL/GenBank/DDBJ databases">
        <title>High-resolution comparative analysis of great ape genomes.</title>
        <authorList>
            <person name="Pollen A."/>
            <person name="Hastie A."/>
            <person name="Hormozdiari F."/>
            <person name="Dougherty M."/>
            <person name="Liu R."/>
            <person name="Chaisson M."/>
            <person name="Hoppe E."/>
            <person name="Hill C."/>
            <person name="Pang A."/>
            <person name="Hillier L."/>
            <person name="Baker C."/>
            <person name="Armstrong J."/>
            <person name="Shendure J."/>
            <person name="Paten B."/>
            <person name="Wilson R."/>
            <person name="Chao H."/>
            <person name="Schneider V."/>
            <person name="Ventura M."/>
            <person name="Kronenberg Z."/>
            <person name="Murali S."/>
            <person name="Gordon D."/>
            <person name="Cantsilieris S."/>
            <person name="Munson K."/>
            <person name="Nelson B."/>
            <person name="Raja A."/>
            <person name="Underwood J."/>
            <person name="Diekhans M."/>
            <person name="Fiddes I."/>
            <person name="Haussler D."/>
            <person name="Eichler E."/>
        </authorList>
    </citation>
    <scope>NUCLEOTIDE SEQUENCE [LARGE SCALE GENOMIC DNA]</scope>
    <source>
        <strain evidence="2">Yerkes chimp pedigree #C0471</strain>
    </source>
</reference>
<sequence>MNVDHEVNLLVEEIHRLGSKSKYLTEIEYFSWLYLGTGETGMLEKPMKGSPRASGHKCGSSAHSPRL</sequence>
<name>A0A2J8PSH4_PANTR</name>
<evidence type="ECO:0000313" key="3">
    <source>
        <dbReference type="Proteomes" id="UP000236370"/>
    </source>
</evidence>